<evidence type="ECO:0000313" key="1">
    <source>
        <dbReference type="EMBL" id="KAF9642497.1"/>
    </source>
</evidence>
<dbReference type="EMBL" id="MU118444">
    <property type="protein sequence ID" value="KAF9642497.1"/>
    <property type="molecule type" value="Genomic_DNA"/>
</dbReference>
<sequence>MAFFLAFVIPALIALVIEMYVLLPVKLVHDPKLVVKINRSGRSRLHPMTATKEAIGPAVEAHRVLFISIYRGVFTGVGVVRGILELHGAYLKWSQTAWDKEFLVEMRLKNLEREVTKEEPVEKKGEQEQEEAGIRDLPVLDPVENQSDGESDNKEELFLL</sequence>
<evidence type="ECO:0000313" key="2">
    <source>
        <dbReference type="Proteomes" id="UP000886501"/>
    </source>
</evidence>
<accession>A0ACB6YYZ0</accession>
<proteinExistence type="predicted"/>
<dbReference type="Proteomes" id="UP000886501">
    <property type="component" value="Unassembled WGS sequence"/>
</dbReference>
<name>A0ACB6YYZ0_THEGA</name>
<comment type="caution">
    <text evidence="1">The sequence shown here is derived from an EMBL/GenBank/DDBJ whole genome shotgun (WGS) entry which is preliminary data.</text>
</comment>
<protein>
    <submittedName>
        <fullName evidence="1">Uncharacterized protein</fullName>
    </submittedName>
</protein>
<keyword evidence="2" id="KW-1185">Reference proteome</keyword>
<organism evidence="1 2">
    <name type="scientific">Thelephora ganbajun</name>
    <name type="common">Ganba fungus</name>
    <dbReference type="NCBI Taxonomy" id="370292"/>
    <lineage>
        <taxon>Eukaryota</taxon>
        <taxon>Fungi</taxon>
        <taxon>Dikarya</taxon>
        <taxon>Basidiomycota</taxon>
        <taxon>Agaricomycotina</taxon>
        <taxon>Agaricomycetes</taxon>
        <taxon>Thelephorales</taxon>
        <taxon>Thelephoraceae</taxon>
        <taxon>Thelephora</taxon>
    </lineage>
</organism>
<reference evidence="1" key="2">
    <citation type="journal article" date="2020" name="Nat. Commun.">
        <title>Large-scale genome sequencing of mycorrhizal fungi provides insights into the early evolution of symbiotic traits.</title>
        <authorList>
            <person name="Miyauchi S."/>
            <person name="Kiss E."/>
            <person name="Kuo A."/>
            <person name="Drula E."/>
            <person name="Kohler A."/>
            <person name="Sanchez-Garcia M."/>
            <person name="Morin E."/>
            <person name="Andreopoulos B."/>
            <person name="Barry K.W."/>
            <person name="Bonito G."/>
            <person name="Buee M."/>
            <person name="Carver A."/>
            <person name="Chen C."/>
            <person name="Cichocki N."/>
            <person name="Clum A."/>
            <person name="Culley D."/>
            <person name="Crous P.W."/>
            <person name="Fauchery L."/>
            <person name="Girlanda M."/>
            <person name="Hayes R.D."/>
            <person name="Keri Z."/>
            <person name="LaButti K."/>
            <person name="Lipzen A."/>
            <person name="Lombard V."/>
            <person name="Magnuson J."/>
            <person name="Maillard F."/>
            <person name="Murat C."/>
            <person name="Nolan M."/>
            <person name="Ohm R.A."/>
            <person name="Pangilinan J."/>
            <person name="Pereira M.F."/>
            <person name="Perotto S."/>
            <person name="Peter M."/>
            <person name="Pfister S."/>
            <person name="Riley R."/>
            <person name="Sitrit Y."/>
            <person name="Stielow J.B."/>
            <person name="Szollosi G."/>
            <person name="Zifcakova L."/>
            <person name="Stursova M."/>
            <person name="Spatafora J.W."/>
            <person name="Tedersoo L."/>
            <person name="Vaario L.M."/>
            <person name="Yamada A."/>
            <person name="Yan M."/>
            <person name="Wang P."/>
            <person name="Xu J."/>
            <person name="Bruns T."/>
            <person name="Baldrian P."/>
            <person name="Vilgalys R."/>
            <person name="Dunand C."/>
            <person name="Henrissat B."/>
            <person name="Grigoriev I.V."/>
            <person name="Hibbett D."/>
            <person name="Nagy L.G."/>
            <person name="Martin F.M."/>
        </authorList>
    </citation>
    <scope>NUCLEOTIDE SEQUENCE</scope>
    <source>
        <strain evidence="1">P2</strain>
    </source>
</reference>
<gene>
    <name evidence="1" type="ORF">BDM02DRAFT_3193119</name>
</gene>
<reference evidence="1" key="1">
    <citation type="submission" date="2019-10" db="EMBL/GenBank/DDBJ databases">
        <authorList>
            <consortium name="DOE Joint Genome Institute"/>
            <person name="Kuo A."/>
            <person name="Miyauchi S."/>
            <person name="Kiss E."/>
            <person name="Drula E."/>
            <person name="Kohler A."/>
            <person name="Sanchez-Garcia M."/>
            <person name="Andreopoulos B."/>
            <person name="Barry K.W."/>
            <person name="Bonito G."/>
            <person name="Buee M."/>
            <person name="Carver A."/>
            <person name="Chen C."/>
            <person name="Cichocki N."/>
            <person name="Clum A."/>
            <person name="Culley D."/>
            <person name="Crous P.W."/>
            <person name="Fauchery L."/>
            <person name="Girlanda M."/>
            <person name="Hayes R."/>
            <person name="Keri Z."/>
            <person name="Labutti K."/>
            <person name="Lipzen A."/>
            <person name="Lombard V."/>
            <person name="Magnuson J."/>
            <person name="Maillard F."/>
            <person name="Morin E."/>
            <person name="Murat C."/>
            <person name="Nolan M."/>
            <person name="Ohm R."/>
            <person name="Pangilinan J."/>
            <person name="Pereira M."/>
            <person name="Perotto S."/>
            <person name="Peter M."/>
            <person name="Riley R."/>
            <person name="Sitrit Y."/>
            <person name="Stielow B."/>
            <person name="Szollosi G."/>
            <person name="Zifcakova L."/>
            <person name="Stursova M."/>
            <person name="Spatafora J.W."/>
            <person name="Tedersoo L."/>
            <person name="Vaario L.-M."/>
            <person name="Yamada A."/>
            <person name="Yan M."/>
            <person name="Wang P."/>
            <person name="Xu J."/>
            <person name="Bruns T."/>
            <person name="Baldrian P."/>
            <person name="Vilgalys R."/>
            <person name="Henrissat B."/>
            <person name="Grigoriev I.V."/>
            <person name="Hibbett D."/>
            <person name="Nagy L.G."/>
            <person name="Martin F.M."/>
        </authorList>
    </citation>
    <scope>NUCLEOTIDE SEQUENCE</scope>
    <source>
        <strain evidence="1">P2</strain>
    </source>
</reference>